<dbReference type="Proteomes" id="UP000321595">
    <property type="component" value="Chromosome"/>
</dbReference>
<dbReference type="GO" id="GO:0022857">
    <property type="term" value="F:transmembrane transporter activity"/>
    <property type="evidence" value="ECO:0007669"/>
    <property type="project" value="InterPro"/>
</dbReference>
<accession>A0A5B8XK36</accession>
<dbReference type="OrthoDB" id="9793581at2"/>
<keyword evidence="6 8" id="KW-0472">Membrane</keyword>
<evidence type="ECO:0000256" key="5">
    <source>
        <dbReference type="ARBA" id="ARBA00022989"/>
    </source>
</evidence>
<evidence type="ECO:0000256" key="6">
    <source>
        <dbReference type="ARBA" id="ARBA00023136"/>
    </source>
</evidence>
<keyword evidence="10" id="KW-1185">Reference proteome</keyword>
<evidence type="ECO:0000256" key="2">
    <source>
        <dbReference type="ARBA" id="ARBA00005811"/>
    </source>
</evidence>
<dbReference type="Gene3D" id="3.30.420.270">
    <property type="match status" value="1"/>
</dbReference>
<keyword evidence="3" id="KW-1003">Cell membrane</keyword>
<feature type="transmembrane region" description="Helical" evidence="8">
    <location>
        <begin position="20"/>
        <end position="39"/>
    </location>
</feature>
<keyword evidence="5 8" id="KW-1133">Transmembrane helix</keyword>
<dbReference type="Pfam" id="PF02472">
    <property type="entry name" value="ExbD"/>
    <property type="match status" value="1"/>
</dbReference>
<evidence type="ECO:0000256" key="3">
    <source>
        <dbReference type="ARBA" id="ARBA00022475"/>
    </source>
</evidence>
<protein>
    <submittedName>
        <fullName evidence="9">Biopolymer transporter ExbD</fullName>
    </submittedName>
</protein>
<dbReference type="PANTHER" id="PTHR30558">
    <property type="entry name" value="EXBD MEMBRANE COMPONENT OF PMF-DRIVEN MACROMOLECULE IMPORT SYSTEM"/>
    <property type="match status" value="1"/>
</dbReference>
<dbReference type="AlphaFoldDB" id="A0A5B8XK36"/>
<evidence type="ECO:0000256" key="4">
    <source>
        <dbReference type="ARBA" id="ARBA00022692"/>
    </source>
</evidence>
<gene>
    <name evidence="9" type="ORF">FRD01_02520</name>
</gene>
<dbReference type="KEGG" id="bbae:FRD01_02520"/>
<dbReference type="RefSeq" id="WP_146957344.1">
    <property type="nucleotide sequence ID" value="NZ_CP042467.1"/>
</dbReference>
<comment type="subcellular location">
    <subcellularLocation>
        <location evidence="1">Cell membrane</location>
        <topology evidence="1">Single-pass membrane protein</topology>
    </subcellularLocation>
    <subcellularLocation>
        <location evidence="7">Cell membrane</location>
        <topology evidence="7">Single-pass type II membrane protein</topology>
    </subcellularLocation>
</comment>
<evidence type="ECO:0000256" key="1">
    <source>
        <dbReference type="ARBA" id="ARBA00004162"/>
    </source>
</evidence>
<keyword evidence="7" id="KW-0653">Protein transport</keyword>
<keyword evidence="7" id="KW-0813">Transport</keyword>
<proteinExistence type="inferred from homology"/>
<name>A0A5B8XK36_9DELT</name>
<dbReference type="InterPro" id="IPR003400">
    <property type="entry name" value="ExbD"/>
</dbReference>
<evidence type="ECO:0000313" key="10">
    <source>
        <dbReference type="Proteomes" id="UP000321595"/>
    </source>
</evidence>
<evidence type="ECO:0000313" key="9">
    <source>
        <dbReference type="EMBL" id="QED26150.1"/>
    </source>
</evidence>
<dbReference type="GO" id="GO:0005886">
    <property type="term" value="C:plasma membrane"/>
    <property type="evidence" value="ECO:0007669"/>
    <property type="project" value="UniProtKB-SubCell"/>
</dbReference>
<organism evidence="9 10">
    <name type="scientific">Microvenator marinus</name>
    <dbReference type="NCBI Taxonomy" id="2600177"/>
    <lineage>
        <taxon>Bacteria</taxon>
        <taxon>Deltaproteobacteria</taxon>
        <taxon>Bradymonadales</taxon>
        <taxon>Microvenatoraceae</taxon>
        <taxon>Microvenator</taxon>
    </lineage>
</organism>
<dbReference type="GO" id="GO:0015031">
    <property type="term" value="P:protein transport"/>
    <property type="evidence" value="ECO:0007669"/>
    <property type="project" value="UniProtKB-KW"/>
</dbReference>
<comment type="similarity">
    <text evidence="2 7">Belongs to the ExbD/TolR family.</text>
</comment>
<keyword evidence="4 7" id="KW-0812">Transmembrane</keyword>
<evidence type="ECO:0000256" key="8">
    <source>
        <dbReference type="SAM" id="Phobius"/>
    </source>
</evidence>
<reference evidence="9 10" key="1">
    <citation type="submission" date="2019-08" db="EMBL/GenBank/DDBJ databases">
        <authorList>
            <person name="Liang Q."/>
        </authorList>
    </citation>
    <scope>NUCLEOTIDE SEQUENCE [LARGE SCALE GENOMIC DNA]</scope>
    <source>
        <strain evidence="9 10">V1718</strain>
    </source>
</reference>
<dbReference type="EMBL" id="CP042467">
    <property type="protein sequence ID" value="QED26150.1"/>
    <property type="molecule type" value="Genomic_DNA"/>
</dbReference>
<sequence length="135" mass="14563">MAGFNTDDEDVIAAINVTPLVDIILVVLIIFMVTTSIIVREQIEVDLPKAATGSSTAATPMVIQVLPDGTYKLSGEVTTLDAIGEWAKAEKAKDPDVRAIVAADRAVKYEHVVDVIDTIKINGVEKFALNIEKKK</sequence>
<evidence type="ECO:0000256" key="7">
    <source>
        <dbReference type="RuleBase" id="RU003879"/>
    </source>
</evidence>